<dbReference type="InterPro" id="IPR050738">
    <property type="entry name" value="Sulfatase"/>
</dbReference>
<dbReference type="Pfam" id="PF00884">
    <property type="entry name" value="Sulfatase"/>
    <property type="match status" value="1"/>
</dbReference>
<evidence type="ECO:0000313" key="8">
    <source>
        <dbReference type="Proteomes" id="UP000319004"/>
    </source>
</evidence>
<gene>
    <name evidence="7" type="primary">atsA_5</name>
    <name evidence="7" type="ORF">Enr13x_04260</name>
</gene>
<evidence type="ECO:0000259" key="6">
    <source>
        <dbReference type="Pfam" id="PF00884"/>
    </source>
</evidence>
<dbReference type="GO" id="GO:0004065">
    <property type="term" value="F:arylsulfatase activity"/>
    <property type="evidence" value="ECO:0007669"/>
    <property type="project" value="UniProtKB-EC"/>
</dbReference>
<evidence type="ECO:0000256" key="2">
    <source>
        <dbReference type="ARBA" id="ARBA00022723"/>
    </source>
</evidence>
<protein>
    <submittedName>
        <fullName evidence="7">Arylsulfatase</fullName>
        <ecNumber evidence="7">3.1.6.1</ecNumber>
    </submittedName>
</protein>
<feature type="domain" description="Sulfatase N-terminal" evidence="6">
    <location>
        <begin position="25"/>
        <end position="321"/>
    </location>
</feature>
<dbReference type="OrthoDB" id="5901192at2"/>
<evidence type="ECO:0000256" key="4">
    <source>
        <dbReference type="ARBA" id="ARBA00022837"/>
    </source>
</evidence>
<keyword evidence="4" id="KW-0106">Calcium</keyword>
<dbReference type="KEGG" id="snep:Enr13x_04260"/>
<dbReference type="EMBL" id="CP037423">
    <property type="protein sequence ID" value="QDV40620.1"/>
    <property type="molecule type" value="Genomic_DNA"/>
</dbReference>
<reference evidence="7 8" key="1">
    <citation type="submission" date="2019-03" db="EMBL/GenBank/DDBJ databases">
        <title>Deep-cultivation of Planctomycetes and their phenomic and genomic characterization uncovers novel biology.</title>
        <authorList>
            <person name="Wiegand S."/>
            <person name="Jogler M."/>
            <person name="Boedeker C."/>
            <person name="Pinto D."/>
            <person name="Vollmers J."/>
            <person name="Rivas-Marin E."/>
            <person name="Kohn T."/>
            <person name="Peeters S.H."/>
            <person name="Heuer A."/>
            <person name="Rast P."/>
            <person name="Oberbeckmann S."/>
            <person name="Bunk B."/>
            <person name="Jeske O."/>
            <person name="Meyerdierks A."/>
            <person name="Storesund J.E."/>
            <person name="Kallscheuer N."/>
            <person name="Luecker S."/>
            <person name="Lage O.M."/>
            <person name="Pohl T."/>
            <person name="Merkel B.J."/>
            <person name="Hornburger P."/>
            <person name="Mueller R.-W."/>
            <person name="Bruemmer F."/>
            <person name="Labrenz M."/>
            <person name="Spormann A.M."/>
            <person name="Op den Camp H."/>
            <person name="Overmann J."/>
            <person name="Amann R."/>
            <person name="Jetten M.S.M."/>
            <person name="Mascher T."/>
            <person name="Medema M.H."/>
            <person name="Devos D.P."/>
            <person name="Kaster A.-K."/>
            <person name="Ovreas L."/>
            <person name="Rohde M."/>
            <person name="Galperin M.Y."/>
            <person name="Jogler C."/>
        </authorList>
    </citation>
    <scope>NUCLEOTIDE SEQUENCE [LARGE SCALE GENOMIC DNA]</scope>
    <source>
        <strain evidence="7 8">Enr13</strain>
    </source>
</reference>
<organism evidence="7 8">
    <name type="scientific">Stieleria neptunia</name>
    <dbReference type="NCBI Taxonomy" id="2527979"/>
    <lineage>
        <taxon>Bacteria</taxon>
        <taxon>Pseudomonadati</taxon>
        <taxon>Planctomycetota</taxon>
        <taxon>Planctomycetia</taxon>
        <taxon>Pirellulales</taxon>
        <taxon>Pirellulaceae</taxon>
        <taxon>Stieleria</taxon>
    </lineage>
</organism>
<dbReference type="Proteomes" id="UP000319004">
    <property type="component" value="Chromosome"/>
</dbReference>
<dbReference type="PANTHER" id="PTHR42693">
    <property type="entry name" value="ARYLSULFATASE FAMILY MEMBER"/>
    <property type="match status" value="1"/>
</dbReference>
<dbReference type="InterPro" id="IPR000917">
    <property type="entry name" value="Sulfatase_N"/>
</dbReference>
<comment type="similarity">
    <text evidence="1">Belongs to the sulfatase family.</text>
</comment>
<name>A0A518HIK8_9BACT</name>
<evidence type="ECO:0000313" key="7">
    <source>
        <dbReference type="EMBL" id="QDV40620.1"/>
    </source>
</evidence>
<dbReference type="GO" id="GO:0046872">
    <property type="term" value="F:metal ion binding"/>
    <property type="evidence" value="ECO:0007669"/>
    <property type="project" value="UniProtKB-KW"/>
</dbReference>
<keyword evidence="2" id="KW-0479">Metal-binding</keyword>
<dbReference type="EC" id="3.1.6.1" evidence="7"/>
<dbReference type="InterPro" id="IPR017850">
    <property type="entry name" value="Alkaline_phosphatase_core_sf"/>
</dbReference>
<dbReference type="RefSeq" id="WP_145384465.1">
    <property type="nucleotide sequence ID" value="NZ_CP037423.1"/>
</dbReference>
<dbReference type="Gene3D" id="3.30.1120.10">
    <property type="match status" value="1"/>
</dbReference>
<dbReference type="Gene3D" id="3.40.720.10">
    <property type="entry name" value="Alkaline Phosphatase, subunit A"/>
    <property type="match status" value="1"/>
</dbReference>
<accession>A0A518HIK8</accession>
<sequence precursor="true">MKSLSAIAVVLLSSSVASAASSEWPNIVVFLTDDQGYGDLGCYGSEVIATPNIDRLCAEGMKFTSFYVHNRCSPTRAAFMTGCHAPRVGVDNVVYRRERTGLHTDEITVAELLKTAGYATGIVGKWHLGEWEDFNPVNHGFDSFFGFMDCDDKKTTAIYRNKEIVEKIKHKTDGTHSPKLLAAGIEFIKQHKEQPFFLYYASPLPHVKWLPHPRFKGSSKQGIYGDVVQEIDWQVGELMKTLEELDLTENTLVVFASDNGPQLNVEGYGSAGVLRDGKWTNFEGGIRVPCIMRWPSAIPPNSTNDEITAIIDLLPTFCSIASVAPPADRVIDGRNILPYMRGEQVDTPIHDTFIVPGASIRHGGWKLLVKGQKPGGGKSDRVGKTDRVPAPAGSLFNLKVDPSESTNVAAEYPDQVAELTNRMNDFMKDLDAHSRPIGSLSTESGK</sequence>
<dbReference type="PROSITE" id="PS00149">
    <property type="entry name" value="SULFATASE_2"/>
    <property type="match status" value="1"/>
</dbReference>
<evidence type="ECO:0000256" key="1">
    <source>
        <dbReference type="ARBA" id="ARBA00008779"/>
    </source>
</evidence>
<feature type="chain" id="PRO_5021971697" evidence="5">
    <location>
        <begin position="20"/>
        <end position="446"/>
    </location>
</feature>
<dbReference type="SUPFAM" id="SSF53649">
    <property type="entry name" value="Alkaline phosphatase-like"/>
    <property type="match status" value="1"/>
</dbReference>
<evidence type="ECO:0000256" key="3">
    <source>
        <dbReference type="ARBA" id="ARBA00022801"/>
    </source>
</evidence>
<keyword evidence="8" id="KW-1185">Reference proteome</keyword>
<dbReference type="PANTHER" id="PTHR42693:SF53">
    <property type="entry name" value="ENDO-4-O-SULFATASE"/>
    <property type="match status" value="1"/>
</dbReference>
<keyword evidence="5" id="KW-0732">Signal</keyword>
<feature type="signal peptide" evidence="5">
    <location>
        <begin position="1"/>
        <end position="19"/>
    </location>
</feature>
<evidence type="ECO:0000256" key="5">
    <source>
        <dbReference type="SAM" id="SignalP"/>
    </source>
</evidence>
<proteinExistence type="inferred from homology"/>
<keyword evidence="3 7" id="KW-0378">Hydrolase</keyword>
<dbReference type="InterPro" id="IPR024607">
    <property type="entry name" value="Sulfatase_CS"/>
</dbReference>
<dbReference type="AlphaFoldDB" id="A0A518HIK8"/>